<dbReference type="EMBL" id="JAVFWL010000003">
    <property type="protein sequence ID" value="KAK6742988.1"/>
    <property type="molecule type" value="Genomic_DNA"/>
</dbReference>
<organism evidence="1 2">
    <name type="scientific">Necator americanus</name>
    <name type="common">Human hookworm</name>
    <dbReference type="NCBI Taxonomy" id="51031"/>
    <lineage>
        <taxon>Eukaryota</taxon>
        <taxon>Metazoa</taxon>
        <taxon>Ecdysozoa</taxon>
        <taxon>Nematoda</taxon>
        <taxon>Chromadorea</taxon>
        <taxon>Rhabditida</taxon>
        <taxon>Rhabditina</taxon>
        <taxon>Rhabditomorpha</taxon>
        <taxon>Strongyloidea</taxon>
        <taxon>Ancylostomatidae</taxon>
        <taxon>Bunostominae</taxon>
        <taxon>Necator</taxon>
    </lineage>
</organism>
<evidence type="ECO:0000313" key="1">
    <source>
        <dbReference type="EMBL" id="KAK6742988.1"/>
    </source>
</evidence>
<keyword evidence="2" id="KW-1185">Reference proteome</keyword>
<sequence>MTNIILLIWIDECMSDSWRQCIIIPLNKKLSATESRNYQGTSLLRVTYKNGEWKTFIEEQFDPPHSEVTVGSRFGPTSTRHIVAVCLGAVTSPLWRGMN</sequence>
<dbReference type="Proteomes" id="UP001303046">
    <property type="component" value="Unassembled WGS sequence"/>
</dbReference>
<proteinExistence type="predicted"/>
<evidence type="ECO:0000313" key="2">
    <source>
        <dbReference type="Proteomes" id="UP001303046"/>
    </source>
</evidence>
<name>A0ABR1CZ89_NECAM</name>
<accession>A0ABR1CZ89</accession>
<comment type="caution">
    <text evidence="1">The sequence shown here is derived from an EMBL/GenBank/DDBJ whole genome shotgun (WGS) entry which is preliminary data.</text>
</comment>
<reference evidence="1 2" key="1">
    <citation type="submission" date="2023-08" db="EMBL/GenBank/DDBJ databases">
        <title>A Necator americanus chromosomal reference genome.</title>
        <authorList>
            <person name="Ilik V."/>
            <person name="Petrzelkova K.J."/>
            <person name="Pardy F."/>
            <person name="Fuh T."/>
            <person name="Niatou-Singa F.S."/>
            <person name="Gouil Q."/>
            <person name="Baker L."/>
            <person name="Ritchie M.E."/>
            <person name="Jex A.R."/>
            <person name="Gazzola D."/>
            <person name="Li H."/>
            <person name="Toshio Fujiwara R."/>
            <person name="Zhan B."/>
            <person name="Aroian R.V."/>
            <person name="Pafco B."/>
            <person name="Schwarz E.M."/>
        </authorList>
    </citation>
    <scope>NUCLEOTIDE SEQUENCE [LARGE SCALE GENOMIC DNA]</scope>
    <source>
        <strain evidence="1 2">Aroian</strain>
        <tissue evidence="1">Whole animal</tissue>
    </source>
</reference>
<protein>
    <submittedName>
        <fullName evidence="1">Uncharacterized protein</fullName>
    </submittedName>
</protein>
<gene>
    <name evidence="1" type="primary">Necator_chrIII.g11092</name>
    <name evidence="1" type="ORF">RB195_010327</name>
</gene>